<protein>
    <recommendedName>
        <fullName evidence="2">Cupin type-1 domain-containing protein</fullName>
    </recommendedName>
</protein>
<proteinExistence type="predicted"/>
<keyword evidence="4" id="KW-1185">Reference proteome</keyword>
<feature type="domain" description="Cupin type-1" evidence="2">
    <location>
        <begin position="24"/>
        <end position="126"/>
    </location>
</feature>
<dbReference type="SMART" id="SM00835">
    <property type="entry name" value="Cupin_1"/>
    <property type="match status" value="1"/>
</dbReference>
<name>A0ABQ6FQ00_9CHLR</name>
<evidence type="ECO:0000259" key="2">
    <source>
        <dbReference type="SMART" id="SM00835"/>
    </source>
</evidence>
<dbReference type="Pfam" id="PF07883">
    <property type="entry name" value="Cupin_2"/>
    <property type="match status" value="1"/>
</dbReference>
<evidence type="ECO:0000313" key="3">
    <source>
        <dbReference type="EMBL" id="GLV55760.1"/>
    </source>
</evidence>
<dbReference type="PANTHER" id="PTHR35848:SF6">
    <property type="entry name" value="CUPIN TYPE-2 DOMAIN-CONTAINING PROTEIN"/>
    <property type="match status" value="1"/>
</dbReference>
<keyword evidence="1" id="KW-0479">Metal-binding</keyword>
<dbReference type="InterPro" id="IPR013096">
    <property type="entry name" value="Cupin_2"/>
</dbReference>
<dbReference type="PANTHER" id="PTHR35848">
    <property type="entry name" value="OXALATE-BINDING PROTEIN"/>
    <property type="match status" value="1"/>
</dbReference>
<dbReference type="InterPro" id="IPR011051">
    <property type="entry name" value="RmlC_Cupin_sf"/>
</dbReference>
<evidence type="ECO:0000313" key="4">
    <source>
        <dbReference type="Proteomes" id="UP001344906"/>
    </source>
</evidence>
<gene>
    <name evidence="3" type="ORF">KDH_26040</name>
</gene>
<dbReference type="Gene3D" id="2.60.120.10">
    <property type="entry name" value="Jelly Rolls"/>
    <property type="match status" value="1"/>
</dbReference>
<dbReference type="RefSeq" id="WP_338250396.1">
    <property type="nucleotide sequence ID" value="NZ_BSRI01000001.1"/>
</dbReference>
<dbReference type="SUPFAM" id="SSF51182">
    <property type="entry name" value="RmlC-like cupins"/>
    <property type="match status" value="1"/>
</dbReference>
<dbReference type="InterPro" id="IPR051610">
    <property type="entry name" value="GPI/OXD"/>
</dbReference>
<evidence type="ECO:0000256" key="1">
    <source>
        <dbReference type="ARBA" id="ARBA00022723"/>
    </source>
</evidence>
<reference evidence="3 4" key="1">
    <citation type="submission" date="2023-02" db="EMBL/GenBank/DDBJ databases">
        <title>Dictyobacter halimunensis sp. nov., a new member of the class Ktedonobacteria from forest soil in a geothermal area.</title>
        <authorList>
            <person name="Rachmania M.K."/>
            <person name="Ningsih F."/>
            <person name="Sakai Y."/>
            <person name="Yabe S."/>
            <person name="Yokota A."/>
            <person name="Sjamsuridzal W."/>
        </authorList>
    </citation>
    <scope>NUCLEOTIDE SEQUENCE [LARGE SCALE GENOMIC DNA]</scope>
    <source>
        <strain evidence="3 4">S3.2.2.5</strain>
    </source>
</reference>
<comment type="caution">
    <text evidence="3">The sequence shown here is derived from an EMBL/GenBank/DDBJ whole genome shotgun (WGS) entry which is preliminary data.</text>
</comment>
<dbReference type="InterPro" id="IPR014710">
    <property type="entry name" value="RmlC-like_jellyroll"/>
</dbReference>
<dbReference type="Proteomes" id="UP001344906">
    <property type="component" value="Unassembled WGS sequence"/>
</dbReference>
<dbReference type="InterPro" id="IPR006045">
    <property type="entry name" value="Cupin_1"/>
</dbReference>
<dbReference type="EMBL" id="BSRI01000001">
    <property type="protein sequence ID" value="GLV55760.1"/>
    <property type="molecule type" value="Genomic_DNA"/>
</dbReference>
<organism evidence="3 4">
    <name type="scientific">Dictyobacter halimunensis</name>
    <dbReference type="NCBI Taxonomy" id="3026934"/>
    <lineage>
        <taxon>Bacteria</taxon>
        <taxon>Bacillati</taxon>
        <taxon>Chloroflexota</taxon>
        <taxon>Ktedonobacteria</taxon>
        <taxon>Ktedonobacterales</taxon>
        <taxon>Dictyobacteraceae</taxon>
        <taxon>Dictyobacter</taxon>
    </lineage>
</organism>
<sequence>MDKHDVIRQVQDENTDRLGWGSLSWLVGASQMPGAEQTFGIVTIQPGKRNPLHLHPNCEELLYVISGTCEHKLGDELFELTPGSVIRIPRGIPHWARCTSTEPLVAVVSFSSPDRQAQSLEGDDIA</sequence>
<accession>A0ABQ6FQ00</accession>